<dbReference type="EMBL" id="JBIRGH010000010">
    <property type="protein sequence ID" value="MFH8586478.1"/>
    <property type="molecule type" value="Genomic_DNA"/>
</dbReference>
<keyword evidence="2" id="KW-0067">ATP-binding</keyword>
<evidence type="ECO:0000256" key="1">
    <source>
        <dbReference type="SAM" id="MobiDB-lite"/>
    </source>
</evidence>
<reference evidence="2 3" key="1">
    <citation type="submission" date="2024-10" db="EMBL/GenBank/DDBJ databases">
        <title>The Natural Products Discovery Center: Release of the First 8490 Sequenced Strains for Exploring Actinobacteria Biosynthetic Diversity.</title>
        <authorList>
            <person name="Kalkreuter E."/>
            <person name="Kautsar S.A."/>
            <person name="Yang D."/>
            <person name="Bader C.D."/>
            <person name="Teijaro C.N."/>
            <person name="Fluegel L."/>
            <person name="Davis C.M."/>
            <person name="Simpson J.R."/>
            <person name="Lauterbach L."/>
            <person name="Steele A.D."/>
            <person name="Gui C."/>
            <person name="Meng S."/>
            <person name="Li G."/>
            <person name="Viehrig K."/>
            <person name="Ye F."/>
            <person name="Su P."/>
            <person name="Kiefer A.F."/>
            <person name="Nichols A."/>
            <person name="Cepeda A.J."/>
            <person name="Yan W."/>
            <person name="Fan B."/>
            <person name="Jiang Y."/>
            <person name="Adhikari A."/>
            <person name="Zheng C.-J."/>
            <person name="Schuster L."/>
            <person name="Cowan T.M."/>
            <person name="Smanski M.J."/>
            <person name="Chevrette M.G."/>
            <person name="De Carvalho L.P.S."/>
            <person name="Shen B."/>
        </authorList>
    </citation>
    <scope>NUCLEOTIDE SEQUENCE [LARGE SCALE GENOMIC DNA]</scope>
    <source>
        <strain evidence="2 3">NPDC018013</strain>
    </source>
</reference>
<evidence type="ECO:0000313" key="2">
    <source>
        <dbReference type="EMBL" id="MFH8586478.1"/>
    </source>
</evidence>
<comment type="caution">
    <text evidence="2">The sequence shown here is derived from an EMBL/GenBank/DDBJ whole genome shotgun (WGS) entry which is preliminary data.</text>
</comment>
<dbReference type="Gene3D" id="3.40.50.300">
    <property type="entry name" value="P-loop containing nucleotide triphosphate hydrolases"/>
    <property type="match status" value="1"/>
</dbReference>
<organism evidence="2 3">
    <name type="scientific">Streptomyces celluloflavus</name>
    <dbReference type="NCBI Taxonomy" id="58344"/>
    <lineage>
        <taxon>Bacteria</taxon>
        <taxon>Bacillati</taxon>
        <taxon>Actinomycetota</taxon>
        <taxon>Actinomycetes</taxon>
        <taxon>Kitasatosporales</taxon>
        <taxon>Streptomycetaceae</taxon>
        <taxon>Streptomyces</taxon>
    </lineage>
</organism>
<evidence type="ECO:0000313" key="3">
    <source>
        <dbReference type="Proteomes" id="UP001610990"/>
    </source>
</evidence>
<dbReference type="GO" id="GO:0005524">
    <property type="term" value="F:ATP binding"/>
    <property type="evidence" value="ECO:0007669"/>
    <property type="project" value="UniProtKB-KW"/>
</dbReference>
<feature type="region of interest" description="Disordered" evidence="1">
    <location>
        <begin position="138"/>
        <end position="158"/>
    </location>
</feature>
<dbReference type="RefSeq" id="WP_397673498.1">
    <property type="nucleotide sequence ID" value="NZ_JBIRGH010000010.1"/>
</dbReference>
<protein>
    <submittedName>
        <fullName evidence="2">ATP-binding protein</fullName>
    </submittedName>
</protein>
<accession>A0ABW7REK4</accession>
<dbReference type="SUPFAM" id="SSF52540">
    <property type="entry name" value="P-loop containing nucleoside triphosphate hydrolases"/>
    <property type="match status" value="1"/>
</dbReference>
<proteinExistence type="predicted"/>
<keyword evidence="2" id="KW-0547">Nucleotide-binding</keyword>
<dbReference type="InterPro" id="IPR027417">
    <property type="entry name" value="P-loop_NTPase"/>
</dbReference>
<gene>
    <name evidence="2" type="ORF">ACH4GP_19055</name>
</gene>
<keyword evidence="3" id="KW-1185">Reference proteome</keyword>
<name>A0ABW7REK4_9ACTN</name>
<dbReference type="Proteomes" id="UP001610990">
    <property type="component" value="Unassembled WGS sequence"/>
</dbReference>
<sequence>MTKFALYGRPGAGKSTFAVLLAQELAAAGAEVVRLKLGAPLYELQAVVHAMAGCPLLDGSEQDGQLLNALGAQLRRINPHALTEVFARRVRQAGQSRPHAVLVCDDLRAPDVEAVTALGFVLVEVTAPDPVRRLRKQARADLSAGGEDHPTEAPVDAVPWRRVDNAGSFDDLRGHAAHMAGEALR</sequence>